<reference evidence="1" key="1">
    <citation type="journal article" date="2018" name="Int. J. Syst. Evol. Microbiol.">
        <title>Carboxylicivirga sediminis sp. nov., isolated from coastal sediment.</title>
        <authorList>
            <person name="Wang F.Q."/>
            <person name="Ren L.H."/>
            <person name="Zou R.J."/>
            <person name="Sun Y.Z."/>
            <person name="Liu X.J."/>
            <person name="Jiang F."/>
            <person name="Liu L.J."/>
        </authorList>
    </citation>
    <scope>NUCLEOTIDE SEQUENCE</scope>
    <source>
        <strain evidence="1">JR1</strain>
    </source>
</reference>
<comment type="caution">
    <text evidence="1">The sequence shown here is derived from an EMBL/GenBank/DDBJ whole genome shotgun (WGS) entry which is preliminary data.</text>
</comment>
<accession>A0A941IYP9</accession>
<sequence>MKDLNQLIEVTYPYNSLKDIHTEDRTVTATFEQELFDNSQIAGITLAEAGRHIAILGSLAVANINPVKNKHFYLASKATLKRVHDRPCEDVLYKGVMTAKEFNRKNGLAEGAIYDQQGEVLYTATVQYSVLTVQLFERFFAKYKSATFKSEGFSPYGDVVNLYDMNLCVDSSSASLGEVKPEWCLGHFDHYPALPVAQISQGLMNLAAAQNKLISNKDKKYCIKEVNMDAESFIFAGQKLSFSSDYNNAQNCFDTKAYTEEVQDAVSLKCWIY</sequence>
<dbReference type="AlphaFoldDB" id="A0A941IYP9"/>
<keyword evidence="2" id="KW-1185">Reference proteome</keyword>
<reference evidence="1" key="2">
    <citation type="submission" date="2021-04" db="EMBL/GenBank/DDBJ databases">
        <authorList>
            <person name="Zhang T."/>
            <person name="Zhang Y."/>
            <person name="Lu D."/>
            <person name="Zuo D."/>
            <person name="Du Z."/>
        </authorList>
    </citation>
    <scope>NUCLEOTIDE SEQUENCE</scope>
    <source>
        <strain evidence="1">JR1</strain>
    </source>
</reference>
<evidence type="ECO:0000313" key="1">
    <source>
        <dbReference type="EMBL" id="MBR8536022.1"/>
    </source>
</evidence>
<name>A0A941IYP9_9BACT</name>
<evidence type="ECO:0000313" key="2">
    <source>
        <dbReference type="Proteomes" id="UP000679220"/>
    </source>
</evidence>
<dbReference type="Proteomes" id="UP000679220">
    <property type="component" value="Unassembled WGS sequence"/>
</dbReference>
<proteinExistence type="predicted"/>
<dbReference type="RefSeq" id="WP_212190645.1">
    <property type="nucleotide sequence ID" value="NZ_JAGTAR010000014.1"/>
</dbReference>
<organism evidence="1 2">
    <name type="scientific">Carboxylicivirga sediminis</name>
    <dbReference type="NCBI Taxonomy" id="2006564"/>
    <lineage>
        <taxon>Bacteria</taxon>
        <taxon>Pseudomonadati</taxon>
        <taxon>Bacteroidota</taxon>
        <taxon>Bacteroidia</taxon>
        <taxon>Marinilabiliales</taxon>
        <taxon>Marinilabiliaceae</taxon>
        <taxon>Carboxylicivirga</taxon>
    </lineage>
</organism>
<protein>
    <submittedName>
        <fullName evidence="1">Uncharacterized protein</fullName>
    </submittedName>
</protein>
<gene>
    <name evidence="1" type="ORF">KDU71_10670</name>
</gene>
<dbReference type="EMBL" id="JAGTAR010000014">
    <property type="protein sequence ID" value="MBR8536022.1"/>
    <property type="molecule type" value="Genomic_DNA"/>
</dbReference>